<dbReference type="OrthoDB" id="179763at2"/>
<evidence type="ECO:0000313" key="2">
    <source>
        <dbReference type="Proteomes" id="UP000309454"/>
    </source>
</evidence>
<name>A0A4T9TDT3_9ACTN</name>
<evidence type="ECO:0000313" key="1">
    <source>
        <dbReference type="EMBL" id="TJW12514.1"/>
    </source>
</evidence>
<reference evidence="1 2" key="1">
    <citation type="submission" date="2019-04" db="EMBL/GenBank/DDBJ databases">
        <title>Microbes associate with the intestines of laboratory mice.</title>
        <authorList>
            <person name="Navarre W."/>
            <person name="Wong E."/>
            <person name="Huang K.C."/>
            <person name="Tropini C."/>
            <person name="Ng K."/>
            <person name="Yu B."/>
        </authorList>
    </citation>
    <scope>NUCLEOTIDE SEQUENCE [LARGE SCALE GENOMIC DNA]</scope>
    <source>
        <strain evidence="1 2">NM48_B13</strain>
    </source>
</reference>
<keyword evidence="2" id="KW-1185">Reference proteome</keyword>
<dbReference type="RefSeq" id="WP_136845360.1">
    <property type="nucleotide sequence ID" value="NZ_SSTM01000001.1"/>
</dbReference>
<proteinExistence type="predicted"/>
<sequence>MSDSHFKIGSEKPLLHEAGADAPPLQGRALISRDMHVLAAAHQLPVHNAKLLDLLAIARTYEEELLLFNPKPPEEFAKLKHLATEVADYACRDNSSLTLSHRLFLLADSGLESDKLARQANGGLRSSDYGTDLGTYTVARKLSDDEARAVLEEYLDRAPSPGEWRHFWAMVGLAAWCSYAWCIMEETRNQRPVPARKQCHQLAESHLTKALGLYGED</sequence>
<gene>
    <name evidence="1" type="ORF">E5982_02725</name>
</gene>
<accession>A0A4T9TDT3</accession>
<organism evidence="1 2">
    <name type="scientific">Parvibacter caecicola</name>
    <dbReference type="NCBI Taxonomy" id="747645"/>
    <lineage>
        <taxon>Bacteria</taxon>
        <taxon>Bacillati</taxon>
        <taxon>Actinomycetota</taxon>
        <taxon>Coriobacteriia</taxon>
        <taxon>Coriobacteriales</taxon>
        <taxon>Coriobacteriaceae</taxon>
        <taxon>Parvibacter</taxon>
    </lineage>
</organism>
<dbReference type="AlphaFoldDB" id="A0A4T9TDT3"/>
<dbReference type="Gene3D" id="3.90.1200.10">
    <property type="match status" value="1"/>
</dbReference>
<dbReference type="EMBL" id="SSTM01000001">
    <property type="protein sequence ID" value="TJW12514.1"/>
    <property type="molecule type" value="Genomic_DNA"/>
</dbReference>
<dbReference type="Proteomes" id="UP000309454">
    <property type="component" value="Unassembled WGS sequence"/>
</dbReference>
<protein>
    <submittedName>
        <fullName evidence="1">Uncharacterized protein</fullName>
    </submittedName>
</protein>
<comment type="caution">
    <text evidence="1">The sequence shown here is derived from an EMBL/GenBank/DDBJ whole genome shotgun (WGS) entry which is preliminary data.</text>
</comment>